<dbReference type="Proteomes" id="UP000239874">
    <property type="component" value="Unassembled WGS sequence"/>
</dbReference>
<dbReference type="EMBL" id="PSZC01000021">
    <property type="protein sequence ID" value="PPJ35470.1"/>
    <property type="molecule type" value="Genomic_DNA"/>
</dbReference>
<evidence type="ECO:0000313" key="1">
    <source>
        <dbReference type="EMBL" id="PPJ35470.1"/>
    </source>
</evidence>
<reference evidence="1 2" key="1">
    <citation type="submission" date="2018-02" db="EMBL/GenBank/DDBJ databases">
        <title>8 Nocardia nova and 1 Nocardia cyriacigeorgica strain used for evolution to TMP-SMX.</title>
        <authorList>
            <person name="Mehta H."/>
            <person name="Weng J."/>
            <person name="Shamoo Y."/>
        </authorList>
    </citation>
    <scope>NUCLEOTIDE SEQUENCE [LARGE SCALE GENOMIC DNA]</scope>
    <source>
        <strain evidence="1 2">MDA3139</strain>
    </source>
</reference>
<dbReference type="AlphaFoldDB" id="A0A2S6AJR4"/>
<gene>
    <name evidence="1" type="ORF">C5E45_25755</name>
</gene>
<protein>
    <submittedName>
        <fullName evidence="1">Uncharacterized protein</fullName>
    </submittedName>
</protein>
<accession>A0A2S6AJR4</accession>
<sequence>MPDRFQVVDESGESFSAGIRLSLSRLREFAAAGRPVEIYLYDHVPVWRIISIDGPRGTMFVSAFTDCREAHACPTHRIQPNPVGILHHAFCRTVEQTVTTARRAV</sequence>
<evidence type="ECO:0000313" key="2">
    <source>
        <dbReference type="Proteomes" id="UP000239874"/>
    </source>
</evidence>
<organism evidence="1 2">
    <name type="scientific">Nocardia nova</name>
    <dbReference type="NCBI Taxonomy" id="37330"/>
    <lineage>
        <taxon>Bacteria</taxon>
        <taxon>Bacillati</taxon>
        <taxon>Actinomycetota</taxon>
        <taxon>Actinomycetes</taxon>
        <taxon>Mycobacteriales</taxon>
        <taxon>Nocardiaceae</taxon>
        <taxon>Nocardia</taxon>
    </lineage>
</organism>
<name>A0A2S6AJR4_9NOCA</name>
<proteinExistence type="predicted"/>
<comment type="caution">
    <text evidence="1">The sequence shown here is derived from an EMBL/GenBank/DDBJ whole genome shotgun (WGS) entry which is preliminary data.</text>
</comment>